<keyword evidence="2" id="KW-0645">Protease</keyword>
<name>A0A378JPU8_9GAMM</name>
<keyword evidence="1" id="KW-0812">Transmembrane</keyword>
<protein>
    <submittedName>
        <fullName evidence="2">Aspartyl protease</fullName>
    </submittedName>
</protein>
<keyword evidence="2" id="KW-0378">Hydrolase</keyword>
<dbReference type="InterPro" id="IPR011969">
    <property type="entry name" value="Clan_AA_Asp_peptidase_C"/>
</dbReference>
<evidence type="ECO:0000313" key="3">
    <source>
        <dbReference type="Proteomes" id="UP000254794"/>
    </source>
</evidence>
<dbReference type="RefSeq" id="WP_165482155.1">
    <property type="nucleotide sequence ID" value="NZ_CAAAHP010000005.1"/>
</dbReference>
<keyword evidence="1" id="KW-0472">Membrane</keyword>
<evidence type="ECO:0000256" key="1">
    <source>
        <dbReference type="SAM" id="Phobius"/>
    </source>
</evidence>
<dbReference type="EMBL" id="UGOD01000001">
    <property type="protein sequence ID" value="STX52293.1"/>
    <property type="molecule type" value="Genomic_DNA"/>
</dbReference>
<reference evidence="2 3" key="1">
    <citation type="submission" date="2018-06" db="EMBL/GenBank/DDBJ databases">
        <authorList>
            <consortium name="Pathogen Informatics"/>
            <person name="Doyle S."/>
        </authorList>
    </citation>
    <scope>NUCLEOTIDE SEQUENCE [LARGE SCALE GENOMIC DNA]</scope>
    <source>
        <strain evidence="2 3">NCTC13316</strain>
    </source>
</reference>
<keyword evidence="3" id="KW-1185">Reference proteome</keyword>
<dbReference type="AlphaFoldDB" id="A0A378JPU8"/>
<dbReference type="PROSITE" id="PS00141">
    <property type="entry name" value="ASP_PROTEASE"/>
    <property type="match status" value="1"/>
</dbReference>
<dbReference type="InterPro" id="IPR034122">
    <property type="entry name" value="Retropepsin-like_bacterial"/>
</dbReference>
<dbReference type="CDD" id="cd05483">
    <property type="entry name" value="retropepsin_like_bacteria"/>
    <property type="match status" value="1"/>
</dbReference>
<organism evidence="2 3">
    <name type="scientific">Legionella busanensis</name>
    <dbReference type="NCBI Taxonomy" id="190655"/>
    <lineage>
        <taxon>Bacteria</taxon>
        <taxon>Pseudomonadati</taxon>
        <taxon>Pseudomonadota</taxon>
        <taxon>Gammaproteobacteria</taxon>
        <taxon>Legionellales</taxon>
        <taxon>Legionellaceae</taxon>
        <taxon>Legionella</taxon>
    </lineage>
</organism>
<accession>A0A378JPU8</accession>
<dbReference type="InterPro" id="IPR021109">
    <property type="entry name" value="Peptidase_aspartic_dom_sf"/>
</dbReference>
<feature type="transmembrane region" description="Helical" evidence="1">
    <location>
        <begin position="12"/>
        <end position="31"/>
    </location>
</feature>
<keyword evidence="1" id="KW-1133">Transmembrane helix</keyword>
<dbReference type="Proteomes" id="UP000254794">
    <property type="component" value="Unassembled WGS sequence"/>
</dbReference>
<dbReference type="Pfam" id="PF13975">
    <property type="entry name" value="gag-asp_proteas"/>
    <property type="match status" value="1"/>
</dbReference>
<dbReference type="InterPro" id="IPR001969">
    <property type="entry name" value="Aspartic_peptidase_AS"/>
</dbReference>
<dbReference type="Gene3D" id="2.40.70.10">
    <property type="entry name" value="Acid Proteases"/>
    <property type="match status" value="1"/>
</dbReference>
<dbReference type="GO" id="GO:0004190">
    <property type="term" value="F:aspartic-type endopeptidase activity"/>
    <property type="evidence" value="ECO:0007669"/>
    <property type="project" value="InterPro"/>
</dbReference>
<dbReference type="GO" id="GO:0006508">
    <property type="term" value="P:proteolysis"/>
    <property type="evidence" value="ECO:0007669"/>
    <property type="project" value="UniProtKB-KW"/>
</dbReference>
<evidence type="ECO:0000313" key="2">
    <source>
        <dbReference type="EMBL" id="STX52293.1"/>
    </source>
</evidence>
<gene>
    <name evidence="2" type="ORF">NCTC13316_02406</name>
</gene>
<proteinExistence type="predicted"/>
<dbReference type="SUPFAM" id="SSF50630">
    <property type="entry name" value="Acid proteases"/>
    <property type="match status" value="1"/>
</dbReference>
<dbReference type="NCBIfam" id="TIGR02281">
    <property type="entry name" value="clan_AA_DTGA"/>
    <property type="match status" value="1"/>
</dbReference>
<sequence>MDNNQYAHGGRIMFIITWVFFFFLLFVFFHYSDSSNKSTYQIQNGTLTIKADSSGHYRIKGSINNENVEFIIDTGATLVAIPKSLANRLGLKGRYPILLQTANGNISGSLTRLKELTFANFKLYDVKAVIMPGSDDNMVLLGMNVLSKFNLSQQNNRLIIKK</sequence>